<feature type="transmembrane region" description="Helical" evidence="1">
    <location>
        <begin position="264"/>
        <end position="283"/>
    </location>
</feature>
<name>A0A1F5NP53_9BACT</name>
<gene>
    <name evidence="2" type="ORF">A2751_04915</name>
</gene>
<dbReference type="EMBL" id="MFEK01000006">
    <property type="protein sequence ID" value="OGE79304.1"/>
    <property type="molecule type" value="Genomic_DNA"/>
</dbReference>
<feature type="transmembrane region" description="Helical" evidence="1">
    <location>
        <begin position="155"/>
        <end position="173"/>
    </location>
</feature>
<keyword evidence="1" id="KW-1133">Transmembrane helix</keyword>
<organism evidence="2 3">
    <name type="scientific">Candidatus Doudnabacteria bacterium RIFCSPHIGHO2_01_FULL_46_14</name>
    <dbReference type="NCBI Taxonomy" id="1817824"/>
    <lineage>
        <taxon>Bacteria</taxon>
        <taxon>Candidatus Doudnaibacteriota</taxon>
    </lineage>
</organism>
<keyword evidence="1" id="KW-0812">Transmembrane</keyword>
<accession>A0A1F5NP53</accession>
<reference evidence="2 3" key="1">
    <citation type="journal article" date="2016" name="Nat. Commun.">
        <title>Thousands of microbial genomes shed light on interconnected biogeochemical processes in an aquifer system.</title>
        <authorList>
            <person name="Anantharaman K."/>
            <person name="Brown C.T."/>
            <person name="Hug L.A."/>
            <person name="Sharon I."/>
            <person name="Castelle C.J."/>
            <person name="Probst A.J."/>
            <person name="Thomas B.C."/>
            <person name="Singh A."/>
            <person name="Wilkins M.J."/>
            <person name="Karaoz U."/>
            <person name="Brodie E.L."/>
            <person name="Williams K.H."/>
            <person name="Hubbard S.S."/>
            <person name="Banfield J.F."/>
        </authorList>
    </citation>
    <scope>NUCLEOTIDE SEQUENCE [LARGE SCALE GENOMIC DNA]</scope>
</reference>
<feature type="transmembrane region" description="Helical" evidence="1">
    <location>
        <begin position="85"/>
        <end position="108"/>
    </location>
</feature>
<comment type="caution">
    <text evidence="2">The sequence shown here is derived from an EMBL/GenBank/DDBJ whole genome shotgun (WGS) entry which is preliminary data.</text>
</comment>
<feature type="transmembrane region" description="Helical" evidence="1">
    <location>
        <begin position="114"/>
        <end position="134"/>
    </location>
</feature>
<sequence length="305" mass="35441">MNHIIDPSKHKLVIVSVATLVSFFGFQAASQALDAYQLEKFWLISFYVYIFLVFWQSFVFDLHLRGDFLKSLKHRFAYMFDRGHLSHYINYLILSAVIYWATAALLYLNPFEIAVKQALSLVGAGAFALSFWYLKTVFYGHKQAHRGVRQSIFFLKLYASFISFAAVFGLGHYYGITPFVFAIMVFVLTYLLIHQAFFQHHYLGHNEIGLILLSGLATAEFAAIIYFIWNVNYYSGALVICALYNTIWGILQHKYIDKNLNREIIYEYFAVLFVVLVIIFSTTNFSEKLPPPDQNRYENNQHQVE</sequence>
<protein>
    <submittedName>
        <fullName evidence="2">Uncharacterized protein</fullName>
    </submittedName>
</protein>
<dbReference type="Proteomes" id="UP000176864">
    <property type="component" value="Unassembled WGS sequence"/>
</dbReference>
<proteinExistence type="predicted"/>
<keyword evidence="1" id="KW-0472">Membrane</keyword>
<feature type="transmembrane region" description="Helical" evidence="1">
    <location>
        <begin position="179"/>
        <end position="198"/>
    </location>
</feature>
<feature type="transmembrane region" description="Helical" evidence="1">
    <location>
        <begin position="235"/>
        <end position="252"/>
    </location>
</feature>
<feature type="transmembrane region" description="Helical" evidence="1">
    <location>
        <begin position="12"/>
        <end position="29"/>
    </location>
</feature>
<feature type="transmembrane region" description="Helical" evidence="1">
    <location>
        <begin position="210"/>
        <end position="229"/>
    </location>
</feature>
<feature type="transmembrane region" description="Helical" evidence="1">
    <location>
        <begin position="41"/>
        <end position="64"/>
    </location>
</feature>
<evidence type="ECO:0000313" key="3">
    <source>
        <dbReference type="Proteomes" id="UP000176864"/>
    </source>
</evidence>
<dbReference type="AlphaFoldDB" id="A0A1F5NP53"/>
<evidence type="ECO:0000313" key="2">
    <source>
        <dbReference type="EMBL" id="OGE79304.1"/>
    </source>
</evidence>
<evidence type="ECO:0000256" key="1">
    <source>
        <dbReference type="SAM" id="Phobius"/>
    </source>
</evidence>